<comment type="caution">
    <text evidence="3">The sequence shown here is derived from an EMBL/GenBank/DDBJ whole genome shotgun (WGS) entry which is preliminary data.</text>
</comment>
<dbReference type="SUPFAM" id="SSF102405">
    <property type="entry name" value="MCP/YpsA-like"/>
    <property type="match status" value="1"/>
</dbReference>
<dbReference type="InterPro" id="IPR057666">
    <property type="entry name" value="DrpA_SLOG"/>
</dbReference>
<comment type="similarity">
    <text evidence="1">Belongs to the DprA/Smf family.</text>
</comment>
<dbReference type="EMBL" id="QRYQ01000005">
    <property type="protein sequence ID" value="RGU92696.1"/>
    <property type="molecule type" value="Genomic_DNA"/>
</dbReference>
<evidence type="ECO:0000256" key="1">
    <source>
        <dbReference type="ARBA" id="ARBA00006525"/>
    </source>
</evidence>
<organism evidence="3 4">
    <name type="scientific">Holdemanella biformis</name>
    <dbReference type="NCBI Taxonomy" id="1735"/>
    <lineage>
        <taxon>Bacteria</taxon>
        <taxon>Bacillati</taxon>
        <taxon>Bacillota</taxon>
        <taxon>Erysipelotrichia</taxon>
        <taxon>Erysipelotrichales</taxon>
        <taxon>Erysipelotrichaceae</taxon>
        <taxon>Holdemanella</taxon>
    </lineage>
</organism>
<protein>
    <submittedName>
        <fullName evidence="3">DNA-protecting protein DprA</fullName>
    </submittedName>
</protein>
<accession>A0A395WD06</accession>
<dbReference type="PANTHER" id="PTHR43022">
    <property type="entry name" value="PROTEIN SMF"/>
    <property type="match status" value="1"/>
</dbReference>
<dbReference type="Pfam" id="PF02481">
    <property type="entry name" value="DNA_processg_A"/>
    <property type="match status" value="1"/>
</dbReference>
<feature type="domain" description="Smf/DprA SLOG" evidence="2">
    <location>
        <begin position="41"/>
        <end position="240"/>
    </location>
</feature>
<dbReference type="RefSeq" id="WP_118324924.1">
    <property type="nucleotide sequence ID" value="NZ_CATXNH010000013.1"/>
</dbReference>
<dbReference type="Proteomes" id="UP000265489">
    <property type="component" value="Unassembled WGS sequence"/>
</dbReference>
<dbReference type="GO" id="GO:0009294">
    <property type="term" value="P:DNA-mediated transformation"/>
    <property type="evidence" value="ECO:0007669"/>
    <property type="project" value="InterPro"/>
</dbReference>
<name>A0A395WD06_9FIRM</name>
<evidence type="ECO:0000313" key="4">
    <source>
        <dbReference type="Proteomes" id="UP000265489"/>
    </source>
</evidence>
<dbReference type="GeneID" id="66579679"/>
<dbReference type="Gene3D" id="3.40.50.450">
    <property type="match status" value="1"/>
</dbReference>
<dbReference type="InterPro" id="IPR003488">
    <property type="entry name" value="DprA"/>
</dbReference>
<dbReference type="AlphaFoldDB" id="A0A395WD06"/>
<sequence length="243" mass="27596">MKINREAILWYAIQYDGDWKKIGNAIKAHENYSIIHYPYAYITIMDDAYPDAFKRLRYPPWIIFYQGDINLLKEKGVGIVGARNCSTQALQNTDRIVQRIQSKYVIVSGLAKGIDARAHQNATKTIGVLGCGINVIYPKENTYLFERMKNNGLIISEYPMHVKPLAYHFPWRNRLIAALSDSLVVIEAAYKSGTMITVNECLELSVPIYCVPTAFQDEKHQGCNYLISNGANILVDIKDVDDI</sequence>
<dbReference type="PANTHER" id="PTHR43022:SF1">
    <property type="entry name" value="PROTEIN SMF"/>
    <property type="match status" value="1"/>
</dbReference>
<dbReference type="NCBIfam" id="TIGR00732">
    <property type="entry name" value="dprA"/>
    <property type="match status" value="1"/>
</dbReference>
<proteinExistence type="inferred from homology"/>
<reference evidence="3 4" key="1">
    <citation type="submission" date="2018-08" db="EMBL/GenBank/DDBJ databases">
        <title>A genome reference for cultivated species of the human gut microbiota.</title>
        <authorList>
            <person name="Zou Y."/>
            <person name="Xue W."/>
            <person name="Luo G."/>
        </authorList>
    </citation>
    <scope>NUCLEOTIDE SEQUENCE [LARGE SCALE GENOMIC DNA]</scope>
    <source>
        <strain evidence="3 4">AF15-20</strain>
    </source>
</reference>
<evidence type="ECO:0000313" key="3">
    <source>
        <dbReference type="EMBL" id="RGU92696.1"/>
    </source>
</evidence>
<evidence type="ECO:0000259" key="2">
    <source>
        <dbReference type="Pfam" id="PF02481"/>
    </source>
</evidence>
<gene>
    <name evidence="3" type="primary">dprA</name>
    <name evidence="3" type="ORF">DWW32_04590</name>
</gene>